<proteinExistence type="predicted"/>
<dbReference type="Proteomes" id="UP000299102">
    <property type="component" value="Unassembled WGS sequence"/>
</dbReference>
<protein>
    <submittedName>
        <fullName evidence="1">Uncharacterized protein</fullName>
    </submittedName>
</protein>
<comment type="caution">
    <text evidence="1">The sequence shown here is derived from an EMBL/GenBank/DDBJ whole genome shotgun (WGS) entry which is preliminary data.</text>
</comment>
<reference evidence="1 2" key="1">
    <citation type="journal article" date="2019" name="Commun. Biol.">
        <title>The bagworm genome reveals a unique fibroin gene that provides high tensile strength.</title>
        <authorList>
            <person name="Kono N."/>
            <person name="Nakamura H."/>
            <person name="Ohtoshi R."/>
            <person name="Tomita M."/>
            <person name="Numata K."/>
            <person name="Arakawa K."/>
        </authorList>
    </citation>
    <scope>NUCLEOTIDE SEQUENCE [LARGE SCALE GENOMIC DNA]</scope>
</reference>
<accession>A0A4C1SQG9</accession>
<evidence type="ECO:0000313" key="2">
    <source>
        <dbReference type="Proteomes" id="UP000299102"/>
    </source>
</evidence>
<organism evidence="1 2">
    <name type="scientific">Eumeta variegata</name>
    <name type="common">Bagworm moth</name>
    <name type="synonym">Eumeta japonica</name>
    <dbReference type="NCBI Taxonomy" id="151549"/>
    <lineage>
        <taxon>Eukaryota</taxon>
        <taxon>Metazoa</taxon>
        <taxon>Ecdysozoa</taxon>
        <taxon>Arthropoda</taxon>
        <taxon>Hexapoda</taxon>
        <taxon>Insecta</taxon>
        <taxon>Pterygota</taxon>
        <taxon>Neoptera</taxon>
        <taxon>Endopterygota</taxon>
        <taxon>Lepidoptera</taxon>
        <taxon>Glossata</taxon>
        <taxon>Ditrysia</taxon>
        <taxon>Tineoidea</taxon>
        <taxon>Psychidae</taxon>
        <taxon>Oiketicinae</taxon>
        <taxon>Eumeta</taxon>
    </lineage>
</organism>
<evidence type="ECO:0000313" key="1">
    <source>
        <dbReference type="EMBL" id="GBP03301.1"/>
    </source>
</evidence>
<sequence>MYKRGRRSGRSLTLIVSALLSDGIPRTPCHHYVLYRRAELQAVAFSTILKRRSRLYTSEVGVLSLFNMLASQYRCTLQSIRIAGAVSGAPVANSTPPSS</sequence>
<name>A0A4C1SQG9_EUMVA</name>
<gene>
    <name evidence="1" type="ORF">EVAR_2702_1</name>
</gene>
<dbReference type="AlphaFoldDB" id="A0A4C1SQG9"/>
<dbReference type="EMBL" id="BGZK01000009">
    <property type="protein sequence ID" value="GBP03301.1"/>
    <property type="molecule type" value="Genomic_DNA"/>
</dbReference>
<keyword evidence="2" id="KW-1185">Reference proteome</keyword>